<dbReference type="RefSeq" id="WP_305977785.1">
    <property type="nucleotide sequence ID" value="NZ_JAPJDZ010000244.1"/>
</dbReference>
<protein>
    <submittedName>
        <fullName evidence="1">Uncharacterized protein</fullName>
    </submittedName>
</protein>
<evidence type="ECO:0000313" key="1">
    <source>
        <dbReference type="EMBL" id="MDP5138679.1"/>
    </source>
</evidence>
<dbReference type="Proteomes" id="UP001231109">
    <property type="component" value="Unassembled WGS sequence"/>
</dbReference>
<keyword evidence="2" id="KW-1185">Reference proteome</keyword>
<dbReference type="EMBL" id="JAPJDZ010000244">
    <property type="protein sequence ID" value="MDP5138679.1"/>
    <property type="molecule type" value="Genomic_DNA"/>
</dbReference>
<accession>A0ABT9I5N8</accession>
<reference evidence="1 2" key="1">
    <citation type="submission" date="2022-11" db="EMBL/GenBank/DDBJ databases">
        <title>Viruses from the air-sea interface of a natural surface slick.</title>
        <authorList>
            <person name="Rahlff J."/>
            <person name="Holmfeldt K."/>
        </authorList>
    </citation>
    <scope>NUCLEOTIDE SEQUENCE [LARGE SCALE GENOMIC DNA]</scope>
    <source>
        <strain evidence="1 2">SMS4</strain>
    </source>
</reference>
<proteinExistence type="predicted"/>
<gene>
    <name evidence="1" type="ORF">ORJ04_22280</name>
</gene>
<evidence type="ECO:0000313" key="2">
    <source>
        <dbReference type="Proteomes" id="UP001231109"/>
    </source>
</evidence>
<organism evidence="1 2">
    <name type="scientific">Rheinheimera baltica</name>
    <dbReference type="NCBI Taxonomy" id="67576"/>
    <lineage>
        <taxon>Bacteria</taxon>
        <taxon>Pseudomonadati</taxon>
        <taxon>Pseudomonadota</taxon>
        <taxon>Gammaproteobacteria</taxon>
        <taxon>Chromatiales</taxon>
        <taxon>Chromatiaceae</taxon>
        <taxon>Rheinheimera</taxon>
    </lineage>
</organism>
<name>A0ABT9I5N8_9GAMM</name>
<comment type="caution">
    <text evidence="1">The sequence shown here is derived from an EMBL/GenBank/DDBJ whole genome shotgun (WGS) entry which is preliminary data.</text>
</comment>
<sequence>MQKFGGSGRVKFKLLELAADSVISAINTNPPKHASADVLALIKTQMLFIRDNAAAGKKPATELPPNTKFTYAVLASRELTSPDELILQAQIDKVTEILISA</sequence>